<evidence type="ECO:0000256" key="10">
    <source>
        <dbReference type="ARBA" id="ARBA00023136"/>
    </source>
</evidence>
<keyword evidence="6 12" id="KW-0812">Transmembrane</keyword>
<dbReference type="PANTHER" id="PTHR48438">
    <property type="entry name" value="ALPHA-(1,3)-FUCOSYLTRANSFERASE C-RELATED"/>
    <property type="match status" value="1"/>
</dbReference>
<dbReference type="InterPro" id="IPR031481">
    <property type="entry name" value="Glyco_tran_10_N"/>
</dbReference>
<evidence type="ECO:0000256" key="5">
    <source>
        <dbReference type="ARBA" id="ARBA00022679"/>
    </source>
</evidence>
<dbReference type="GO" id="GO:0008417">
    <property type="term" value="F:fucosyltransferase activity"/>
    <property type="evidence" value="ECO:0007669"/>
    <property type="project" value="InterPro"/>
</dbReference>
<keyword evidence="11" id="KW-0325">Glycoprotein</keyword>
<dbReference type="Proteomes" id="UP001208570">
    <property type="component" value="Unassembled WGS sequence"/>
</dbReference>
<keyword evidence="14" id="KW-0732">Signal</keyword>
<comment type="similarity">
    <text evidence="3 12">Belongs to the glycosyltransferase 10 family.</text>
</comment>
<evidence type="ECO:0000256" key="3">
    <source>
        <dbReference type="ARBA" id="ARBA00008919"/>
    </source>
</evidence>
<dbReference type="EC" id="2.4.1.-" evidence="12"/>
<comment type="subcellular location">
    <subcellularLocation>
        <location evidence="1">Golgi apparatus membrane</location>
        <topology evidence="1">Single-pass type II membrane protein</topology>
    </subcellularLocation>
    <subcellularLocation>
        <location evidence="12">Golgi apparatus</location>
        <location evidence="12">Golgi stack membrane</location>
        <topology evidence="12">Single-pass type II membrane protein</topology>
    </subcellularLocation>
</comment>
<comment type="pathway">
    <text evidence="2">Protein modification; protein glycosylation.</text>
</comment>
<organism evidence="17 18">
    <name type="scientific">Paralvinella palmiformis</name>
    <dbReference type="NCBI Taxonomy" id="53620"/>
    <lineage>
        <taxon>Eukaryota</taxon>
        <taxon>Metazoa</taxon>
        <taxon>Spiralia</taxon>
        <taxon>Lophotrochozoa</taxon>
        <taxon>Annelida</taxon>
        <taxon>Polychaeta</taxon>
        <taxon>Sedentaria</taxon>
        <taxon>Canalipalpata</taxon>
        <taxon>Terebellida</taxon>
        <taxon>Terebelliformia</taxon>
        <taxon>Alvinellidae</taxon>
        <taxon>Paralvinella</taxon>
    </lineage>
</organism>
<feature type="chain" id="PRO_5042164715" description="Fucosyltransferase" evidence="14">
    <location>
        <begin position="25"/>
        <end position="335"/>
    </location>
</feature>
<evidence type="ECO:0000259" key="16">
    <source>
        <dbReference type="Pfam" id="PF17039"/>
    </source>
</evidence>
<dbReference type="GO" id="GO:0032580">
    <property type="term" value="C:Golgi cisterna membrane"/>
    <property type="evidence" value="ECO:0007669"/>
    <property type="project" value="UniProtKB-SubCell"/>
</dbReference>
<keyword evidence="8" id="KW-1133">Transmembrane helix</keyword>
<gene>
    <name evidence="17" type="ORF">LSH36_186g00005</name>
</gene>
<evidence type="ECO:0000256" key="2">
    <source>
        <dbReference type="ARBA" id="ARBA00004922"/>
    </source>
</evidence>
<reference evidence="17" key="1">
    <citation type="journal article" date="2023" name="Mol. Biol. Evol.">
        <title>Third-Generation Sequencing Reveals the Adaptive Role of the Epigenome in Three Deep-Sea Polychaetes.</title>
        <authorList>
            <person name="Perez M."/>
            <person name="Aroh O."/>
            <person name="Sun Y."/>
            <person name="Lan Y."/>
            <person name="Juniper S.K."/>
            <person name="Young C.R."/>
            <person name="Angers B."/>
            <person name="Qian P.Y."/>
        </authorList>
    </citation>
    <scope>NUCLEOTIDE SEQUENCE</scope>
    <source>
        <strain evidence="17">P08H-3</strain>
    </source>
</reference>
<dbReference type="FunFam" id="3.40.50.11660:FF:000006">
    <property type="entry name" value="Alpha-(1,3)-fucosyltransferase C"/>
    <property type="match status" value="1"/>
</dbReference>
<feature type="domain" description="Fucosyltransferase C-terminal" evidence="15">
    <location>
        <begin position="135"/>
        <end position="313"/>
    </location>
</feature>
<evidence type="ECO:0000256" key="4">
    <source>
        <dbReference type="ARBA" id="ARBA00022676"/>
    </source>
</evidence>
<proteinExistence type="inferred from homology"/>
<comment type="caution">
    <text evidence="17">The sequence shown here is derived from an EMBL/GenBank/DDBJ whole genome shotgun (WGS) entry which is preliminary data.</text>
</comment>
<keyword evidence="5 12" id="KW-0808">Transferase</keyword>
<dbReference type="InterPro" id="IPR038577">
    <property type="entry name" value="GT10-like_C_sf"/>
</dbReference>
<evidence type="ECO:0000256" key="13">
    <source>
        <dbReference type="SAM" id="MobiDB-lite"/>
    </source>
</evidence>
<sequence>MLRFLRRNKTSILWLAMLFYVTRQTSFLGRDPGRDRPLPASSPPAHGHRSGTEPEANESPEKSHPEGPRLKKILYWTRKEPWLEKSNKTLRAFNDVMNLTMTYRADSDIVLPYGYVFRNASYPAGNRRHRVDPLRKRRSIAWPVSHCETESKREGYARELAKYIDLDVYGDCGPLKCPKEQNPECWRMFERDYRFVLAFENQACRDYITEKAYRPLEHNIVPIVYGGANYRHLLPKHSFIDANDFPDPKELAKHLRHLAKNETAYNEYFAWKEGGFQVETYKEALMAKAFCKLCAIVHNKHYKYRRYRDLRKWWVDGACDNNILAKFKASWTRSK</sequence>
<evidence type="ECO:0000256" key="6">
    <source>
        <dbReference type="ARBA" id="ARBA00022692"/>
    </source>
</evidence>
<dbReference type="Pfam" id="PF17039">
    <property type="entry name" value="Glyco_tran_10_N"/>
    <property type="match status" value="1"/>
</dbReference>
<feature type="domain" description="Fucosyltransferase N-terminal" evidence="16">
    <location>
        <begin position="68"/>
        <end position="114"/>
    </location>
</feature>
<evidence type="ECO:0000256" key="14">
    <source>
        <dbReference type="SAM" id="SignalP"/>
    </source>
</evidence>
<protein>
    <recommendedName>
        <fullName evidence="12">Fucosyltransferase</fullName>
        <ecNumber evidence="12">2.4.1.-</ecNumber>
    </recommendedName>
</protein>
<dbReference type="EMBL" id="JAODUP010000186">
    <property type="protein sequence ID" value="KAK2157689.1"/>
    <property type="molecule type" value="Genomic_DNA"/>
</dbReference>
<feature type="signal peptide" evidence="14">
    <location>
        <begin position="1"/>
        <end position="24"/>
    </location>
</feature>
<dbReference type="SUPFAM" id="SSF53756">
    <property type="entry name" value="UDP-Glycosyltransferase/glycogen phosphorylase"/>
    <property type="match status" value="1"/>
</dbReference>
<keyword evidence="7" id="KW-0735">Signal-anchor</keyword>
<keyword evidence="9 12" id="KW-0333">Golgi apparatus</keyword>
<dbReference type="PANTHER" id="PTHR48438:SF1">
    <property type="entry name" value="ALPHA-(1,3)-FUCOSYLTRANSFERASE C-RELATED"/>
    <property type="match status" value="1"/>
</dbReference>
<evidence type="ECO:0000313" key="17">
    <source>
        <dbReference type="EMBL" id="KAK2157689.1"/>
    </source>
</evidence>
<evidence type="ECO:0000256" key="1">
    <source>
        <dbReference type="ARBA" id="ARBA00004323"/>
    </source>
</evidence>
<feature type="region of interest" description="Disordered" evidence="13">
    <location>
        <begin position="30"/>
        <end position="67"/>
    </location>
</feature>
<evidence type="ECO:0000313" key="18">
    <source>
        <dbReference type="Proteomes" id="UP001208570"/>
    </source>
</evidence>
<dbReference type="InterPro" id="IPR055270">
    <property type="entry name" value="Glyco_tran_10_C"/>
</dbReference>
<accession>A0AAD9N866</accession>
<dbReference type="GO" id="GO:0000139">
    <property type="term" value="C:Golgi membrane"/>
    <property type="evidence" value="ECO:0007669"/>
    <property type="project" value="UniProtKB-SubCell"/>
</dbReference>
<keyword evidence="18" id="KW-1185">Reference proteome</keyword>
<evidence type="ECO:0000256" key="12">
    <source>
        <dbReference type="RuleBase" id="RU003832"/>
    </source>
</evidence>
<dbReference type="AlphaFoldDB" id="A0AAD9N866"/>
<evidence type="ECO:0000256" key="11">
    <source>
        <dbReference type="ARBA" id="ARBA00023180"/>
    </source>
</evidence>
<dbReference type="InterPro" id="IPR001503">
    <property type="entry name" value="Glyco_trans_10"/>
</dbReference>
<evidence type="ECO:0000256" key="8">
    <source>
        <dbReference type="ARBA" id="ARBA00022989"/>
    </source>
</evidence>
<keyword evidence="10" id="KW-0472">Membrane</keyword>
<dbReference type="Gene3D" id="3.40.50.11660">
    <property type="entry name" value="Glycosyl transferase family 10, C-terminal domain"/>
    <property type="match status" value="1"/>
</dbReference>
<evidence type="ECO:0000256" key="7">
    <source>
        <dbReference type="ARBA" id="ARBA00022968"/>
    </source>
</evidence>
<dbReference type="Pfam" id="PF00852">
    <property type="entry name" value="Glyco_transf_10"/>
    <property type="match status" value="1"/>
</dbReference>
<evidence type="ECO:0000259" key="15">
    <source>
        <dbReference type="Pfam" id="PF00852"/>
    </source>
</evidence>
<keyword evidence="4 12" id="KW-0328">Glycosyltransferase</keyword>
<evidence type="ECO:0000256" key="9">
    <source>
        <dbReference type="ARBA" id="ARBA00023034"/>
    </source>
</evidence>
<name>A0AAD9N866_9ANNE</name>